<comment type="caution">
    <text evidence="1">The sequence shown here is derived from an EMBL/GenBank/DDBJ whole genome shotgun (WGS) entry which is preliminary data.</text>
</comment>
<reference evidence="1 2" key="1">
    <citation type="submission" date="2019-04" db="EMBL/GenBank/DDBJ databases">
        <title>A reverse ecology approach based on a biological definition of microbial populations.</title>
        <authorList>
            <person name="Arevalo P."/>
            <person name="Vaninsberghe D."/>
            <person name="Elsherbini J."/>
            <person name="Gore J."/>
            <person name="Polz M."/>
        </authorList>
    </citation>
    <scope>NUCLEOTIDE SEQUENCE [LARGE SCALE GENOMIC DNA]</scope>
    <source>
        <strain evidence="1 2">10N.222.45.A8</strain>
    </source>
</reference>
<evidence type="ECO:0000313" key="1">
    <source>
        <dbReference type="EMBL" id="TKG27135.1"/>
    </source>
</evidence>
<dbReference type="EMBL" id="SYVV01000059">
    <property type="protein sequence ID" value="TKG27135.1"/>
    <property type="molecule type" value="Genomic_DNA"/>
</dbReference>
<sequence>MVAILSCLSSQSGQPSTPILSIIPNDSPLELELLLPARSAGFVQQGDTEPGLLIANATAIGLQPSMLKVSYASEISTSNTNEGPDKKSVTLSLEREFPLDDKEPITGRSHSLLLQAQLQCRHPPVVIRYNNEINNQTGRILCFHLN</sequence>
<dbReference type="Proteomes" id="UP000308018">
    <property type="component" value="Unassembled WGS sequence"/>
</dbReference>
<protein>
    <submittedName>
        <fullName evidence="1">Uncharacterized protein</fullName>
    </submittedName>
</protein>
<accession>A0AB38NK07</accession>
<gene>
    <name evidence="1" type="ORF">FC057_23625</name>
</gene>
<dbReference type="AlphaFoldDB" id="A0AB38NK07"/>
<proteinExistence type="predicted"/>
<name>A0AB38NK07_9VIBR</name>
<evidence type="ECO:0000313" key="2">
    <source>
        <dbReference type="Proteomes" id="UP000308018"/>
    </source>
</evidence>
<organism evidence="1 2">
    <name type="scientific">Vibrio tasmaniensis</name>
    <dbReference type="NCBI Taxonomy" id="212663"/>
    <lineage>
        <taxon>Bacteria</taxon>
        <taxon>Pseudomonadati</taxon>
        <taxon>Pseudomonadota</taxon>
        <taxon>Gammaproteobacteria</taxon>
        <taxon>Vibrionales</taxon>
        <taxon>Vibrionaceae</taxon>
        <taxon>Vibrio</taxon>
    </lineage>
</organism>